<dbReference type="InterPro" id="IPR002645">
    <property type="entry name" value="STAS_dom"/>
</dbReference>
<dbReference type="Pfam" id="PF01740">
    <property type="entry name" value="STAS"/>
    <property type="match status" value="1"/>
</dbReference>
<name>A0A553SNC2_NIACI</name>
<dbReference type="Proteomes" id="UP000319837">
    <property type="component" value="Unassembled WGS sequence"/>
</dbReference>
<organism evidence="3 4">
    <name type="scientific">Niallia circulans</name>
    <name type="common">Bacillus circulans</name>
    <dbReference type="NCBI Taxonomy" id="1397"/>
    <lineage>
        <taxon>Bacteria</taxon>
        <taxon>Bacillati</taxon>
        <taxon>Bacillota</taxon>
        <taxon>Bacilli</taxon>
        <taxon>Bacillales</taxon>
        <taxon>Bacillaceae</taxon>
        <taxon>Niallia</taxon>
    </lineage>
</organism>
<dbReference type="InterPro" id="IPR051932">
    <property type="entry name" value="Bact_StressResp_Reg"/>
</dbReference>
<comment type="caution">
    <text evidence="3">The sequence shown here is derived from an EMBL/GenBank/DDBJ whole genome shotgun (WGS) entry which is preliminary data.</text>
</comment>
<dbReference type="CDD" id="cd07041">
    <property type="entry name" value="STAS_RsbR_RsbS_like"/>
    <property type="match status" value="1"/>
</dbReference>
<evidence type="ECO:0000313" key="3">
    <source>
        <dbReference type="EMBL" id="TRZ38490.1"/>
    </source>
</evidence>
<sequence>MFGYFILELFENIVGENLNQRGVLWMEQHTYKAKVKSKDLTWDYKKGLLNLQGESTLLMWDTAIELFLKTIDDVSGKDASKTVYEATGYRMGHLVCSYYQESNNIEEILHDYSEIYKTAGWGNFEIIDYAKDKSKIVIQITNSWEKRIFKDSYENHVSTFIPSFWAGIFGGFVGRDMWYEVKNSEETEEGYKELIEIFPSSITPQKNIHDFARQKEQQSIQALEEKVNEHTEELSNLVKELSSPIIPILEGILVVPLIGKYSEQRASDLLEDALIEISRQKASYLLIDVTGIHNIDEFLIYGIQKLIQACRLIGAECFIVGISSNLAMKILNSNYRASDVKTFATLQQGVRYAIELSGYELVRKKS</sequence>
<reference evidence="4" key="1">
    <citation type="submission" date="2018-10" db="EMBL/GenBank/DDBJ databases">
        <title>FDA dAtabase for Regulatory Grade micrObial Sequences (FDA-ARGOS): Supporting development and validation of Infectious Disease Dx tests.</title>
        <authorList>
            <person name="Minogue T."/>
            <person name="Wolcott M."/>
            <person name="Wasieloski L."/>
            <person name="Aguilar W."/>
            <person name="Moore D."/>
            <person name="Tallon L."/>
            <person name="Sadzewicz L."/>
            <person name="Sengamalay N."/>
            <person name="Ott S."/>
            <person name="Godinez A."/>
            <person name="Nagaraj S."/>
            <person name="Vavikolanu K."/>
            <person name="Vyas G."/>
            <person name="Nadendla S."/>
            <person name="George J."/>
            <person name="Sichtig H."/>
        </authorList>
    </citation>
    <scope>NUCLEOTIDE SEQUENCE [LARGE SCALE GENOMIC DNA]</scope>
    <source>
        <strain evidence="4">FDAARGOS_343</strain>
    </source>
</reference>
<dbReference type="Gene3D" id="3.30.1380.20">
    <property type="entry name" value="Trafficking protein particle complex subunit 3"/>
    <property type="match status" value="1"/>
</dbReference>
<dbReference type="EMBL" id="RIBP01000004">
    <property type="protein sequence ID" value="TRZ38490.1"/>
    <property type="molecule type" value="Genomic_DNA"/>
</dbReference>
<keyword evidence="1" id="KW-0175">Coiled coil</keyword>
<dbReference type="PANTHER" id="PTHR33745">
    <property type="entry name" value="RSBT ANTAGONIST PROTEIN RSBS-RELATED"/>
    <property type="match status" value="1"/>
</dbReference>
<dbReference type="PROSITE" id="PS50801">
    <property type="entry name" value="STAS"/>
    <property type="match status" value="1"/>
</dbReference>
<gene>
    <name evidence="3" type="ORF">CEQ21_24185</name>
</gene>
<feature type="domain" description="STAS" evidence="2">
    <location>
        <begin position="242"/>
        <end position="353"/>
    </location>
</feature>
<protein>
    <submittedName>
        <fullName evidence="3">STAS domain-containing protein</fullName>
    </submittedName>
</protein>
<dbReference type="InterPro" id="IPR024096">
    <property type="entry name" value="NO_sig/Golgi_transp_ligand-bd"/>
</dbReference>
<dbReference type="Gene3D" id="3.30.750.24">
    <property type="entry name" value="STAS domain"/>
    <property type="match status" value="1"/>
</dbReference>
<evidence type="ECO:0000259" key="2">
    <source>
        <dbReference type="PROSITE" id="PS50801"/>
    </source>
</evidence>
<dbReference type="AlphaFoldDB" id="A0A553SNC2"/>
<evidence type="ECO:0000256" key="1">
    <source>
        <dbReference type="SAM" id="Coils"/>
    </source>
</evidence>
<dbReference type="InterPro" id="IPR036513">
    <property type="entry name" value="STAS_dom_sf"/>
</dbReference>
<accession>A0A553SNC2</accession>
<evidence type="ECO:0000313" key="4">
    <source>
        <dbReference type="Proteomes" id="UP000319837"/>
    </source>
</evidence>
<dbReference type="SUPFAM" id="SSF111126">
    <property type="entry name" value="Ligand-binding domain in the NO signalling and Golgi transport"/>
    <property type="match status" value="1"/>
</dbReference>
<proteinExistence type="predicted"/>
<feature type="coiled-coil region" evidence="1">
    <location>
        <begin position="213"/>
        <end position="240"/>
    </location>
</feature>
<dbReference type="SUPFAM" id="SSF52091">
    <property type="entry name" value="SpoIIaa-like"/>
    <property type="match status" value="1"/>
</dbReference>